<gene>
    <name evidence="1" type="ORF">HLI_04775</name>
</gene>
<dbReference type="AlphaFoldDB" id="A0A410MA87"/>
<organism evidence="1 2">
    <name type="scientific">Halobacillus litoralis</name>
    <dbReference type="NCBI Taxonomy" id="45668"/>
    <lineage>
        <taxon>Bacteria</taxon>
        <taxon>Bacillati</taxon>
        <taxon>Bacillota</taxon>
        <taxon>Bacilli</taxon>
        <taxon>Bacillales</taxon>
        <taxon>Bacillaceae</taxon>
        <taxon>Halobacillus</taxon>
    </lineage>
</organism>
<sequence>MKDYEVGSLIKNHCKNCYNDEQRIIKMVPKEFSEKVVHTLWTQCTSCGQNHTRFIQINN</sequence>
<dbReference type="EMBL" id="CP026118">
    <property type="protein sequence ID" value="QAS51588.1"/>
    <property type="molecule type" value="Genomic_DNA"/>
</dbReference>
<dbReference type="Proteomes" id="UP000287756">
    <property type="component" value="Chromosome"/>
</dbReference>
<accession>A0A410MA87</accession>
<evidence type="ECO:0000313" key="1">
    <source>
        <dbReference type="EMBL" id="QAS51588.1"/>
    </source>
</evidence>
<name>A0A410MA87_9BACI</name>
<reference evidence="1 2" key="1">
    <citation type="submission" date="2018-01" db="EMBL/GenBank/DDBJ databases">
        <title>The whole genome sequencing and assembly of Halobacillus litoralis ERB031 strain.</title>
        <authorList>
            <person name="Lee S.-J."/>
            <person name="Park M.-K."/>
            <person name="Kim J.-Y."/>
            <person name="Lee Y.-J."/>
            <person name="Yi H."/>
            <person name="Bahn Y.-S."/>
            <person name="Kim J.F."/>
            <person name="Lee D.-W."/>
        </authorList>
    </citation>
    <scope>NUCLEOTIDE SEQUENCE [LARGE SCALE GENOMIC DNA]</scope>
    <source>
        <strain evidence="1 2">ERB 031</strain>
    </source>
</reference>
<evidence type="ECO:0000313" key="2">
    <source>
        <dbReference type="Proteomes" id="UP000287756"/>
    </source>
</evidence>
<dbReference type="KEGG" id="hli:HLI_04775"/>
<protein>
    <submittedName>
        <fullName evidence="1">Uncharacterized protein</fullName>
    </submittedName>
</protein>
<proteinExistence type="predicted"/>